<name>X1D030_9ZZZZ</name>
<accession>X1D030</accession>
<protein>
    <submittedName>
        <fullName evidence="1">Uncharacterized protein</fullName>
    </submittedName>
</protein>
<evidence type="ECO:0000313" key="1">
    <source>
        <dbReference type="EMBL" id="GAH13492.1"/>
    </source>
</evidence>
<dbReference type="AlphaFoldDB" id="X1D030"/>
<comment type="caution">
    <text evidence="1">The sequence shown here is derived from an EMBL/GenBank/DDBJ whole genome shotgun (WGS) entry which is preliminary data.</text>
</comment>
<sequence length="59" mass="7206">MYWLEDQKAWILANEYNFSDEEDTKFEPFVIDAENWVFRIAQRSRSNNIMIKFDPDQVT</sequence>
<proteinExistence type="predicted"/>
<gene>
    <name evidence="1" type="ORF">S01H4_56396</name>
</gene>
<dbReference type="EMBL" id="BART01032673">
    <property type="protein sequence ID" value="GAH13492.1"/>
    <property type="molecule type" value="Genomic_DNA"/>
</dbReference>
<organism evidence="1">
    <name type="scientific">marine sediment metagenome</name>
    <dbReference type="NCBI Taxonomy" id="412755"/>
    <lineage>
        <taxon>unclassified sequences</taxon>
        <taxon>metagenomes</taxon>
        <taxon>ecological metagenomes</taxon>
    </lineage>
</organism>
<reference evidence="1" key="1">
    <citation type="journal article" date="2014" name="Front. Microbiol.">
        <title>High frequency of phylogenetically diverse reductive dehalogenase-homologous genes in deep subseafloor sedimentary metagenomes.</title>
        <authorList>
            <person name="Kawai M."/>
            <person name="Futagami T."/>
            <person name="Toyoda A."/>
            <person name="Takaki Y."/>
            <person name="Nishi S."/>
            <person name="Hori S."/>
            <person name="Arai W."/>
            <person name="Tsubouchi T."/>
            <person name="Morono Y."/>
            <person name="Uchiyama I."/>
            <person name="Ito T."/>
            <person name="Fujiyama A."/>
            <person name="Inagaki F."/>
            <person name="Takami H."/>
        </authorList>
    </citation>
    <scope>NUCLEOTIDE SEQUENCE</scope>
    <source>
        <strain evidence="1">Expedition CK06-06</strain>
    </source>
</reference>